<keyword evidence="7 9" id="KW-1133">Transmembrane helix</keyword>
<dbReference type="PROSITE" id="PS50928">
    <property type="entry name" value="ABC_TM1"/>
    <property type="match status" value="1"/>
</dbReference>
<comment type="subcellular location">
    <subcellularLocation>
        <location evidence="1 9">Cell membrane</location>
        <topology evidence="1 9">Multi-pass membrane protein</topology>
    </subcellularLocation>
</comment>
<dbReference type="PANTHER" id="PTHR30425">
    <property type="entry name" value="PHOSPHATE TRANSPORT SYSTEM PERMEASE PROTEIN PST"/>
    <property type="match status" value="1"/>
</dbReference>
<dbReference type="EMBL" id="BAAAYN010000048">
    <property type="protein sequence ID" value="GAA3395354.1"/>
    <property type="molecule type" value="Genomic_DNA"/>
</dbReference>
<feature type="transmembrane region" description="Helical" evidence="9">
    <location>
        <begin position="43"/>
        <end position="68"/>
    </location>
</feature>
<name>A0ABP6T7Q2_9ACTN</name>
<evidence type="ECO:0000313" key="14">
    <source>
        <dbReference type="Proteomes" id="UP001501676"/>
    </source>
</evidence>
<dbReference type="InterPro" id="IPR011864">
    <property type="entry name" value="Phosphate_PstC"/>
</dbReference>
<reference evidence="14" key="1">
    <citation type="journal article" date="2019" name="Int. J. Syst. Evol. Microbiol.">
        <title>The Global Catalogue of Microorganisms (GCM) 10K type strain sequencing project: providing services to taxonomists for standard genome sequencing and annotation.</title>
        <authorList>
            <consortium name="The Broad Institute Genomics Platform"/>
            <consortium name="The Broad Institute Genome Sequencing Center for Infectious Disease"/>
            <person name="Wu L."/>
            <person name="Ma J."/>
        </authorList>
    </citation>
    <scope>NUCLEOTIDE SEQUENCE [LARGE SCALE GENOMIC DNA]</scope>
    <source>
        <strain evidence="14">JCM 9458</strain>
    </source>
</reference>
<keyword evidence="5 10" id="KW-0592">Phosphate transport</keyword>
<feature type="transmembrane region" description="Helical" evidence="9">
    <location>
        <begin position="315"/>
        <end position="338"/>
    </location>
</feature>
<feature type="region of interest" description="Disordered" evidence="11">
    <location>
        <begin position="1"/>
        <end position="35"/>
    </location>
</feature>
<keyword evidence="14" id="KW-1185">Reference proteome</keyword>
<dbReference type="InterPro" id="IPR051124">
    <property type="entry name" value="Phosphate_Transport_Permease"/>
</dbReference>
<keyword evidence="4 10" id="KW-1003">Cell membrane</keyword>
<evidence type="ECO:0000256" key="5">
    <source>
        <dbReference type="ARBA" id="ARBA00022592"/>
    </source>
</evidence>
<evidence type="ECO:0000256" key="6">
    <source>
        <dbReference type="ARBA" id="ARBA00022692"/>
    </source>
</evidence>
<keyword evidence="3 9" id="KW-0813">Transport</keyword>
<evidence type="ECO:0000259" key="12">
    <source>
        <dbReference type="PROSITE" id="PS50928"/>
    </source>
</evidence>
<evidence type="ECO:0000256" key="11">
    <source>
        <dbReference type="SAM" id="MobiDB-lite"/>
    </source>
</evidence>
<accession>A0ABP6T7Q2</accession>
<evidence type="ECO:0000256" key="1">
    <source>
        <dbReference type="ARBA" id="ARBA00004651"/>
    </source>
</evidence>
<feature type="transmembrane region" description="Helical" evidence="9">
    <location>
        <begin position="110"/>
        <end position="131"/>
    </location>
</feature>
<comment type="function">
    <text evidence="10">Part of the binding-protein-dependent transport system for phosphate; probably responsible for the translocation of the substrate across the membrane.</text>
</comment>
<dbReference type="NCBIfam" id="TIGR02138">
    <property type="entry name" value="phosphate_pstC"/>
    <property type="match status" value="1"/>
</dbReference>
<sequence length="344" mass="36154">MADPSTKPATTTVPAPPERRAPAPDKSGGGLGGQKSTRGGDAIFKFISTGAGAVLLAIMGAIAAFLIYKSIDAFTSNDGNFFTEKTWAPDASEPGGPSIFGIAALTYHTVVTGIIAMVIAVPVAIGIALFITFYAPRRLSQGLAYLVDLLAAVPSVVYGLWGLFFLVPNMTGLTLFLDQYLGWIPLFDYRPDDIPGNRSDFTVGVVLAVMILPIVAAITREVFRQVPPAHVEGALALGATRWEMIRLSVLPFGRAGMVSAAILGLGRALGETLAVTIILASAYNVSIHITENGGVTFASNIANKYDEAGEIGTSALIASGLCLFVITLIVNSLSQLIVRRKKEA</sequence>
<evidence type="ECO:0000313" key="13">
    <source>
        <dbReference type="EMBL" id="GAA3395354.1"/>
    </source>
</evidence>
<keyword evidence="8 9" id="KW-0472">Membrane</keyword>
<dbReference type="InterPro" id="IPR000515">
    <property type="entry name" value="MetI-like"/>
</dbReference>
<feature type="domain" description="ABC transmembrane type-1" evidence="12">
    <location>
        <begin position="106"/>
        <end position="334"/>
    </location>
</feature>
<feature type="transmembrane region" description="Helical" evidence="9">
    <location>
        <begin position="143"/>
        <end position="167"/>
    </location>
</feature>
<evidence type="ECO:0000256" key="4">
    <source>
        <dbReference type="ARBA" id="ARBA00022475"/>
    </source>
</evidence>
<protein>
    <recommendedName>
        <fullName evidence="10">Phosphate transport system permease protein</fullName>
    </recommendedName>
</protein>
<dbReference type="Pfam" id="PF00528">
    <property type="entry name" value="BPD_transp_1"/>
    <property type="match status" value="1"/>
</dbReference>
<dbReference type="Proteomes" id="UP001501676">
    <property type="component" value="Unassembled WGS sequence"/>
</dbReference>
<evidence type="ECO:0000256" key="10">
    <source>
        <dbReference type="RuleBase" id="RU363054"/>
    </source>
</evidence>
<feature type="transmembrane region" description="Helical" evidence="9">
    <location>
        <begin position="201"/>
        <end position="223"/>
    </location>
</feature>
<evidence type="ECO:0000256" key="9">
    <source>
        <dbReference type="RuleBase" id="RU363032"/>
    </source>
</evidence>
<keyword evidence="6 9" id="KW-0812">Transmembrane</keyword>
<evidence type="ECO:0000256" key="3">
    <source>
        <dbReference type="ARBA" id="ARBA00022448"/>
    </source>
</evidence>
<feature type="transmembrane region" description="Helical" evidence="9">
    <location>
        <begin position="244"/>
        <end position="265"/>
    </location>
</feature>
<evidence type="ECO:0000256" key="8">
    <source>
        <dbReference type="ARBA" id="ARBA00023136"/>
    </source>
</evidence>
<dbReference type="SUPFAM" id="SSF161098">
    <property type="entry name" value="MetI-like"/>
    <property type="match status" value="1"/>
</dbReference>
<comment type="caution">
    <text evidence="13">The sequence shown here is derived from an EMBL/GenBank/DDBJ whole genome shotgun (WGS) entry which is preliminary data.</text>
</comment>
<dbReference type="CDD" id="cd06261">
    <property type="entry name" value="TM_PBP2"/>
    <property type="match status" value="1"/>
</dbReference>
<feature type="compositionally biased region" description="Low complexity" evidence="11">
    <location>
        <begin position="1"/>
        <end position="13"/>
    </location>
</feature>
<evidence type="ECO:0000256" key="7">
    <source>
        <dbReference type="ARBA" id="ARBA00022989"/>
    </source>
</evidence>
<organism evidence="13 14">
    <name type="scientific">Cryptosporangium minutisporangium</name>
    <dbReference type="NCBI Taxonomy" id="113569"/>
    <lineage>
        <taxon>Bacteria</taxon>
        <taxon>Bacillati</taxon>
        <taxon>Actinomycetota</taxon>
        <taxon>Actinomycetes</taxon>
        <taxon>Cryptosporangiales</taxon>
        <taxon>Cryptosporangiaceae</taxon>
        <taxon>Cryptosporangium</taxon>
    </lineage>
</organism>
<dbReference type="RefSeq" id="WP_345732383.1">
    <property type="nucleotide sequence ID" value="NZ_BAAAYN010000048.1"/>
</dbReference>
<dbReference type="InterPro" id="IPR035906">
    <property type="entry name" value="MetI-like_sf"/>
</dbReference>
<proteinExistence type="inferred from homology"/>
<comment type="similarity">
    <text evidence="2 10">Belongs to the binding-protein-dependent transport system permease family. CysTW subfamily.</text>
</comment>
<evidence type="ECO:0000256" key="2">
    <source>
        <dbReference type="ARBA" id="ARBA00007069"/>
    </source>
</evidence>
<gene>
    <name evidence="13" type="primary">pstC</name>
    <name evidence="13" type="ORF">GCM10020369_68170</name>
</gene>
<dbReference type="PANTHER" id="PTHR30425:SF1">
    <property type="entry name" value="PHOSPHATE TRANSPORT SYSTEM PERMEASE PROTEIN PSTC"/>
    <property type="match status" value="1"/>
</dbReference>
<dbReference type="Gene3D" id="1.10.3720.10">
    <property type="entry name" value="MetI-like"/>
    <property type="match status" value="1"/>
</dbReference>